<dbReference type="EMBL" id="JAXAFO010000002">
    <property type="protein sequence ID" value="MDX6848030.1"/>
    <property type="molecule type" value="Genomic_DNA"/>
</dbReference>
<organism evidence="4 5">
    <name type="scientific">Gilvimarinus gilvus</name>
    <dbReference type="NCBI Taxonomy" id="3058038"/>
    <lineage>
        <taxon>Bacteria</taxon>
        <taxon>Pseudomonadati</taxon>
        <taxon>Pseudomonadota</taxon>
        <taxon>Gammaproteobacteria</taxon>
        <taxon>Cellvibrionales</taxon>
        <taxon>Cellvibrionaceae</taxon>
        <taxon>Gilvimarinus</taxon>
    </lineage>
</organism>
<gene>
    <name evidence="4" type="ORF">SCD92_01580</name>
</gene>
<comment type="caution">
    <text evidence="4">The sequence shown here is derived from an EMBL/GenBank/DDBJ whole genome shotgun (WGS) entry which is preliminary data.</text>
</comment>
<dbReference type="InterPro" id="IPR027417">
    <property type="entry name" value="P-loop_NTPase"/>
</dbReference>
<protein>
    <submittedName>
        <fullName evidence="4">AAA family ATPase</fullName>
    </submittedName>
</protein>
<evidence type="ECO:0000256" key="2">
    <source>
        <dbReference type="ARBA" id="ARBA00022840"/>
    </source>
</evidence>
<keyword evidence="2" id="KW-0067">ATP-binding</keyword>
<feature type="domain" description="Clp ATPase C-terminal" evidence="3">
    <location>
        <begin position="251"/>
        <end position="344"/>
    </location>
</feature>
<dbReference type="Proteomes" id="UP001273505">
    <property type="component" value="Unassembled WGS sequence"/>
</dbReference>
<accession>A0ABU4RT18</accession>
<dbReference type="Gene3D" id="1.10.8.60">
    <property type="match status" value="1"/>
</dbReference>
<dbReference type="SUPFAM" id="SSF52540">
    <property type="entry name" value="P-loop containing nucleoside triphosphate hydrolases"/>
    <property type="match status" value="1"/>
</dbReference>
<dbReference type="InterPro" id="IPR019489">
    <property type="entry name" value="Clp_ATPase_C"/>
</dbReference>
<evidence type="ECO:0000259" key="3">
    <source>
        <dbReference type="SMART" id="SM01086"/>
    </source>
</evidence>
<dbReference type="PANTHER" id="PTHR11638:SF18">
    <property type="entry name" value="HEAT SHOCK PROTEIN 104"/>
    <property type="match status" value="1"/>
</dbReference>
<evidence type="ECO:0000256" key="1">
    <source>
        <dbReference type="ARBA" id="ARBA00022741"/>
    </source>
</evidence>
<sequence>MEHNRRKLAENQANQPSAYQSALPIRSRFAFDLDDARRLLQERLIGQSEVLEQLLDALSYIKSDFADADRPLWNALLIEPTGVGKTEAAKLLAKVLTGSDDNLCRIDMNTLSQSHYSAAITGAPPGYVGSKEGVTLFDERLIAGDLARPGVVLFDEIEKASDEVRMALLNVLEDGYLTLAGSGKRISFRNSIILMTSNLGARLWESTHGGRVARALGLQRRRQKRVLNAITQGFAPEFFNRIDRVLMFASLSDTAAGDILMLELERLNQRLQRKGISMTLSADVCQQLVREGFSSRYGARSVRRIVRDRVEMPLACFLIGCSALRHERGDLVVHGVWEDNAVQFQF</sequence>
<dbReference type="Gene3D" id="3.40.50.300">
    <property type="entry name" value="P-loop containing nucleotide triphosphate hydrolases"/>
    <property type="match status" value="1"/>
</dbReference>
<dbReference type="Pfam" id="PF10431">
    <property type="entry name" value="ClpB_D2-small"/>
    <property type="match status" value="1"/>
</dbReference>
<keyword evidence="1" id="KW-0547">Nucleotide-binding</keyword>
<dbReference type="PANTHER" id="PTHR11638">
    <property type="entry name" value="ATP-DEPENDENT CLP PROTEASE"/>
    <property type="match status" value="1"/>
</dbReference>
<keyword evidence="5" id="KW-1185">Reference proteome</keyword>
<dbReference type="PRINTS" id="PR00300">
    <property type="entry name" value="CLPPROTEASEA"/>
</dbReference>
<reference evidence="4 5" key="1">
    <citation type="submission" date="2023-11" db="EMBL/GenBank/DDBJ databases">
        <title>Gilvimarinus fulvus sp. nov., isolated from the surface of Kelp.</title>
        <authorList>
            <person name="Sun Y.Y."/>
            <person name="Gong Y."/>
            <person name="Du Z.J."/>
        </authorList>
    </citation>
    <scope>NUCLEOTIDE SEQUENCE [LARGE SCALE GENOMIC DNA]</scope>
    <source>
        <strain evidence="4 5">SDUM040013</strain>
    </source>
</reference>
<dbReference type="SMART" id="SM01086">
    <property type="entry name" value="ClpB_D2-small"/>
    <property type="match status" value="1"/>
</dbReference>
<dbReference type="CDD" id="cd19499">
    <property type="entry name" value="RecA-like_ClpB_Hsp104-like"/>
    <property type="match status" value="1"/>
</dbReference>
<dbReference type="InterPro" id="IPR001270">
    <property type="entry name" value="ClpA/B"/>
</dbReference>
<dbReference type="RefSeq" id="WP_302723263.1">
    <property type="nucleotide sequence ID" value="NZ_JAULRU010000583.1"/>
</dbReference>
<evidence type="ECO:0000313" key="5">
    <source>
        <dbReference type="Proteomes" id="UP001273505"/>
    </source>
</evidence>
<dbReference type="InterPro" id="IPR050130">
    <property type="entry name" value="ClpA_ClpB"/>
</dbReference>
<name>A0ABU4RT18_9GAMM</name>
<dbReference type="InterPro" id="IPR003959">
    <property type="entry name" value="ATPase_AAA_core"/>
</dbReference>
<evidence type="ECO:0000313" key="4">
    <source>
        <dbReference type="EMBL" id="MDX6848030.1"/>
    </source>
</evidence>
<dbReference type="Pfam" id="PF07724">
    <property type="entry name" value="AAA_2"/>
    <property type="match status" value="1"/>
</dbReference>
<proteinExistence type="predicted"/>